<protein>
    <submittedName>
        <fullName evidence="1">Uncharacterized protein</fullName>
    </submittedName>
</protein>
<keyword evidence="2" id="KW-1185">Reference proteome</keyword>
<gene>
    <name evidence="1" type="ORF">CJP16_11365</name>
</gene>
<sequence>MRGKAAIGRVKTGFATLGANRVSLGGRISGITEDITIQSGIGDTVRHTGRELVYSGQTSLNGISEKRIIWSSADNPIYRRHLGKQLNALGESVEPFKLFVYGVLGNIFGVELDFTIKNQQVGASRATLAITLLANVVNGGLFM</sequence>
<accession>A0A2N3IY91</accession>
<organism evidence="1 2">
    <name type="scientific">Aeromonas sobria</name>
    <dbReference type="NCBI Taxonomy" id="646"/>
    <lineage>
        <taxon>Bacteria</taxon>
        <taxon>Pseudomonadati</taxon>
        <taxon>Pseudomonadota</taxon>
        <taxon>Gammaproteobacteria</taxon>
        <taxon>Aeromonadales</taxon>
        <taxon>Aeromonadaceae</taxon>
        <taxon>Aeromonas</taxon>
    </lineage>
</organism>
<dbReference type="EMBL" id="NQMM01000031">
    <property type="protein sequence ID" value="PKQ77766.1"/>
    <property type="molecule type" value="Genomic_DNA"/>
</dbReference>
<reference evidence="1 2" key="1">
    <citation type="journal article" date="2017" name="Front. Microbiol.">
        <title>Strong Genomic and Phenotypic Heterogeneity in the Aeromonas sobria Species Complex.</title>
        <authorList>
            <person name="Gauthier J."/>
            <person name="Vincent A.T."/>
            <person name="Charette S.J."/>
            <person name="Derome N."/>
        </authorList>
    </citation>
    <scope>NUCLEOTIDE SEQUENCE [LARGE SCALE GENOMIC DNA]</scope>
    <source>
        <strain evidence="1 2">TM18</strain>
    </source>
</reference>
<dbReference type="Proteomes" id="UP000233467">
    <property type="component" value="Unassembled WGS sequence"/>
</dbReference>
<comment type="caution">
    <text evidence="1">The sequence shown here is derived from an EMBL/GenBank/DDBJ whole genome shotgun (WGS) entry which is preliminary data.</text>
</comment>
<dbReference type="AlphaFoldDB" id="A0A2N3IY91"/>
<name>A0A2N3IY91_AERSO</name>
<evidence type="ECO:0000313" key="1">
    <source>
        <dbReference type="EMBL" id="PKQ77766.1"/>
    </source>
</evidence>
<evidence type="ECO:0000313" key="2">
    <source>
        <dbReference type="Proteomes" id="UP000233467"/>
    </source>
</evidence>
<proteinExistence type="predicted"/>